<gene>
    <name evidence="5" type="primary">yvoA</name>
    <name evidence="5" type="ORF">FEAC_14360</name>
</gene>
<dbReference type="InterPro" id="IPR000524">
    <property type="entry name" value="Tscrpt_reg_HTH_GntR"/>
</dbReference>
<dbReference type="InterPro" id="IPR036388">
    <property type="entry name" value="WH-like_DNA-bd_sf"/>
</dbReference>
<dbReference type="PANTHER" id="PTHR44846:SF1">
    <property type="entry name" value="MANNOSYL-D-GLYCERATE TRANSPORT_METABOLISM SYSTEM REPRESSOR MNGR-RELATED"/>
    <property type="match status" value="1"/>
</dbReference>
<evidence type="ECO:0000256" key="3">
    <source>
        <dbReference type="ARBA" id="ARBA00023163"/>
    </source>
</evidence>
<dbReference type="STRING" id="1121877.FEAC_14360"/>
<keyword evidence="3" id="KW-0804">Transcription</keyword>
<dbReference type="InterPro" id="IPR050679">
    <property type="entry name" value="Bact_HTH_transcr_reg"/>
</dbReference>
<accession>A0A0D8FV31</accession>
<organism evidence="5 6">
    <name type="scientific">Ferrimicrobium acidiphilum DSM 19497</name>
    <dbReference type="NCBI Taxonomy" id="1121877"/>
    <lineage>
        <taxon>Bacteria</taxon>
        <taxon>Bacillati</taxon>
        <taxon>Actinomycetota</taxon>
        <taxon>Acidimicrobiia</taxon>
        <taxon>Acidimicrobiales</taxon>
        <taxon>Acidimicrobiaceae</taxon>
        <taxon>Ferrimicrobium</taxon>
    </lineage>
</organism>
<keyword evidence="1" id="KW-0805">Transcription regulation</keyword>
<dbReference type="SUPFAM" id="SSF64288">
    <property type="entry name" value="Chorismate lyase-like"/>
    <property type="match status" value="1"/>
</dbReference>
<dbReference type="InterPro" id="IPR028978">
    <property type="entry name" value="Chorismate_lyase_/UTRA_dom_sf"/>
</dbReference>
<dbReference type="SMART" id="SM00866">
    <property type="entry name" value="UTRA"/>
    <property type="match status" value="1"/>
</dbReference>
<dbReference type="GO" id="GO:0003700">
    <property type="term" value="F:DNA-binding transcription factor activity"/>
    <property type="evidence" value="ECO:0007669"/>
    <property type="project" value="InterPro"/>
</dbReference>
<dbReference type="AlphaFoldDB" id="A0A0D8FV31"/>
<evidence type="ECO:0000313" key="5">
    <source>
        <dbReference type="EMBL" id="KJE76789.1"/>
    </source>
</evidence>
<evidence type="ECO:0000256" key="2">
    <source>
        <dbReference type="ARBA" id="ARBA00023125"/>
    </source>
</evidence>
<dbReference type="PROSITE" id="PS50949">
    <property type="entry name" value="HTH_GNTR"/>
    <property type="match status" value="1"/>
</dbReference>
<proteinExistence type="predicted"/>
<evidence type="ECO:0000313" key="6">
    <source>
        <dbReference type="Proteomes" id="UP000032336"/>
    </source>
</evidence>
<feature type="domain" description="HTH gntR-type" evidence="4">
    <location>
        <begin position="1"/>
        <end position="32"/>
    </location>
</feature>
<comment type="caution">
    <text evidence="5">The sequence shown here is derived from an EMBL/GenBank/DDBJ whole genome shotgun (WGS) entry which is preliminary data.</text>
</comment>
<name>A0A0D8FV31_9ACTN</name>
<dbReference type="EMBL" id="JXUW01000011">
    <property type="protein sequence ID" value="KJE76789.1"/>
    <property type="molecule type" value="Genomic_DNA"/>
</dbReference>
<dbReference type="Gene3D" id="1.10.10.10">
    <property type="entry name" value="Winged helix-like DNA-binding domain superfamily/Winged helix DNA-binding domain"/>
    <property type="match status" value="1"/>
</dbReference>
<protein>
    <submittedName>
        <fullName evidence="5">HTH-type transcriptional repressor YvoA</fullName>
    </submittedName>
</protein>
<keyword evidence="6" id="KW-1185">Reference proteome</keyword>
<dbReference type="Proteomes" id="UP000032336">
    <property type="component" value="Unassembled WGS sequence"/>
</dbReference>
<dbReference type="PANTHER" id="PTHR44846">
    <property type="entry name" value="MANNOSYL-D-GLYCERATE TRANSPORT/METABOLISM SYSTEM REPRESSOR MNGR-RELATED"/>
    <property type="match status" value="1"/>
</dbReference>
<dbReference type="Pfam" id="PF07702">
    <property type="entry name" value="UTRA"/>
    <property type="match status" value="1"/>
</dbReference>
<keyword evidence="2" id="KW-0238">DNA-binding</keyword>
<reference evidence="5 6" key="1">
    <citation type="submission" date="2015-01" db="EMBL/GenBank/DDBJ databases">
        <title>Draft genome of the acidophilic iron oxidizer Ferrimicrobium acidiphilum strain T23.</title>
        <authorList>
            <person name="Poehlein A."/>
            <person name="Eisen S."/>
            <person name="Schloemann M."/>
            <person name="Johnson B.D."/>
            <person name="Daniel R."/>
            <person name="Muehling M."/>
        </authorList>
    </citation>
    <scope>NUCLEOTIDE SEQUENCE [LARGE SCALE GENOMIC DNA]</scope>
    <source>
        <strain evidence="5 6">T23</strain>
    </source>
</reference>
<sequence length="212" mass="23262">MSRITIRKALEILRNEGLVESQQGRGWVVTRAPFRQVLGEFSTIEHQLEEIGVVPRRQIVASRIITATGRLEEVLGGGELLEVTRVNLADGAPFAKITVWVPSYLGKGLSIVDLEHRSFYELLSGSRLLKRPLKRAVQTIAGVSISDGDAELLHVAPGVPGLLCERITFDDEDHPVLFSRSLFPASMAVFEIELAPALNSIAPTGLRLMESN</sequence>
<dbReference type="InterPro" id="IPR011663">
    <property type="entry name" value="UTRA"/>
</dbReference>
<dbReference type="GO" id="GO:0003677">
    <property type="term" value="F:DNA binding"/>
    <property type="evidence" value="ECO:0007669"/>
    <property type="project" value="UniProtKB-KW"/>
</dbReference>
<dbReference type="eggNOG" id="COG2188">
    <property type="taxonomic scope" value="Bacteria"/>
</dbReference>
<evidence type="ECO:0000256" key="1">
    <source>
        <dbReference type="ARBA" id="ARBA00023015"/>
    </source>
</evidence>
<evidence type="ECO:0000259" key="4">
    <source>
        <dbReference type="PROSITE" id="PS50949"/>
    </source>
</evidence>
<dbReference type="Gene3D" id="3.40.1410.10">
    <property type="entry name" value="Chorismate lyase-like"/>
    <property type="match status" value="1"/>
</dbReference>
<dbReference type="GO" id="GO:0045892">
    <property type="term" value="P:negative regulation of DNA-templated transcription"/>
    <property type="evidence" value="ECO:0007669"/>
    <property type="project" value="TreeGrafter"/>
</dbReference>